<proteinExistence type="inferred from homology"/>
<evidence type="ECO:0000313" key="8">
    <source>
        <dbReference type="Proteomes" id="UP000078543"/>
    </source>
</evidence>
<dbReference type="EMBL" id="LWQU01000163">
    <property type="protein sequence ID" value="OAN47906.1"/>
    <property type="molecule type" value="Genomic_DNA"/>
</dbReference>
<keyword evidence="8" id="KW-1185">Reference proteome</keyword>
<dbReference type="InterPro" id="IPR003439">
    <property type="entry name" value="ABC_transporter-like_ATP-bd"/>
</dbReference>
<dbReference type="RefSeq" id="WP_068503139.1">
    <property type="nucleotide sequence ID" value="NZ_LWQU01000163.1"/>
</dbReference>
<dbReference type="GO" id="GO:0016887">
    <property type="term" value="F:ATP hydrolysis activity"/>
    <property type="evidence" value="ECO:0007669"/>
    <property type="project" value="InterPro"/>
</dbReference>
<dbReference type="SMART" id="SM00382">
    <property type="entry name" value="AAA"/>
    <property type="match status" value="1"/>
</dbReference>
<comment type="similarity">
    <text evidence="1">Belongs to the ABC transporter superfamily.</text>
</comment>
<evidence type="ECO:0000259" key="6">
    <source>
        <dbReference type="PROSITE" id="PS50893"/>
    </source>
</evidence>
<gene>
    <name evidence="7" type="ORF">A6A05_03520</name>
</gene>
<dbReference type="Proteomes" id="UP000078543">
    <property type="component" value="Unassembled WGS sequence"/>
</dbReference>
<evidence type="ECO:0000256" key="5">
    <source>
        <dbReference type="ARBA" id="ARBA00022840"/>
    </source>
</evidence>
<dbReference type="Pfam" id="PF00005">
    <property type="entry name" value="ABC_tran"/>
    <property type="match status" value="1"/>
</dbReference>
<evidence type="ECO:0000256" key="3">
    <source>
        <dbReference type="ARBA" id="ARBA00022458"/>
    </source>
</evidence>
<dbReference type="InterPro" id="IPR050763">
    <property type="entry name" value="ABC_transporter_ATP-binding"/>
</dbReference>
<feature type="domain" description="ABC transporter" evidence="6">
    <location>
        <begin position="2"/>
        <end position="227"/>
    </location>
</feature>
<dbReference type="GO" id="GO:0005524">
    <property type="term" value="F:ATP binding"/>
    <property type="evidence" value="ECO:0007669"/>
    <property type="project" value="UniProtKB-KW"/>
</dbReference>
<evidence type="ECO:0000313" key="7">
    <source>
        <dbReference type="EMBL" id="OAN47906.1"/>
    </source>
</evidence>
<accession>A0A178MGW9</accession>
<dbReference type="OrthoDB" id="9778547at2"/>
<dbReference type="PROSITE" id="PS50893">
    <property type="entry name" value="ABC_TRANSPORTER_2"/>
    <property type="match status" value="1"/>
</dbReference>
<evidence type="ECO:0000256" key="4">
    <source>
        <dbReference type="ARBA" id="ARBA00022741"/>
    </source>
</evidence>
<keyword evidence="2" id="KW-0813">Transport</keyword>
<reference evidence="7 8" key="1">
    <citation type="submission" date="2016-04" db="EMBL/GenBank/DDBJ databases">
        <title>Draft genome sequence of freshwater magnetotactic bacteria Magnetospirillum marisnigri SP-1 and Magnetospirillum moscoviense BB-1.</title>
        <authorList>
            <person name="Koziaeva V."/>
            <person name="Dziuba M.V."/>
            <person name="Ivanov T.M."/>
            <person name="Kuznetsov B."/>
            <person name="Grouzdev D.S."/>
        </authorList>
    </citation>
    <scope>NUCLEOTIDE SEQUENCE [LARGE SCALE GENOMIC DNA]</scope>
    <source>
        <strain evidence="7 8">BB-1</strain>
    </source>
</reference>
<evidence type="ECO:0000256" key="1">
    <source>
        <dbReference type="ARBA" id="ARBA00005417"/>
    </source>
</evidence>
<comment type="caution">
    <text evidence="7">The sequence shown here is derived from an EMBL/GenBank/DDBJ whole genome shotgun (WGS) entry which is preliminary data.</text>
</comment>
<name>A0A178MGW9_9PROT</name>
<dbReference type="STRING" id="1437059.A6A05_03520"/>
<dbReference type="SUPFAM" id="SSF52540">
    <property type="entry name" value="P-loop containing nucleoside triphosphate hydrolases"/>
    <property type="match status" value="1"/>
</dbReference>
<sequence length="292" mass="31860">MIRFGNVSKTFKRARVLDAVTLDIAQGDRIALVGSNGAGKTTLIRCLLGEYTHDGVVAVDGLAPRDHRGEVLARVGFVPQIPPPLKMPVGELIGFAASVCKSDPARMVAVIEELGLEYDRIRKLPFVKLSGGMKQKTLIGVALGRDSDILIMDEPAANLDPEARHIFFRLLAARKESGVMLITSHRLDEVAALVNRVIEMDMGQLVLDDRVADSVDMASRMRCKITLVRPDDAFARTLGEWHFTGADREWSGLVNGPDRLRFMCMLSRYTGLIGGLELVEGKEGAPCAPVVV</sequence>
<dbReference type="Gene3D" id="3.40.50.300">
    <property type="entry name" value="P-loop containing nucleotide triphosphate hydrolases"/>
    <property type="match status" value="1"/>
</dbReference>
<keyword evidence="3" id="KW-0536">Nodulation</keyword>
<dbReference type="InterPro" id="IPR003593">
    <property type="entry name" value="AAA+_ATPase"/>
</dbReference>
<dbReference type="PANTHER" id="PTHR42711">
    <property type="entry name" value="ABC TRANSPORTER ATP-BINDING PROTEIN"/>
    <property type="match status" value="1"/>
</dbReference>
<organism evidence="7 8">
    <name type="scientific">Magnetospirillum moscoviense</name>
    <dbReference type="NCBI Taxonomy" id="1437059"/>
    <lineage>
        <taxon>Bacteria</taxon>
        <taxon>Pseudomonadati</taxon>
        <taxon>Pseudomonadota</taxon>
        <taxon>Alphaproteobacteria</taxon>
        <taxon>Rhodospirillales</taxon>
        <taxon>Rhodospirillaceae</taxon>
        <taxon>Magnetospirillum</taxon>
    </lineage>
</organism>
<protein>
    <submittedName>
        <fullName evidence="7">ABC transporter</fullName>
    </submittedName>
</protein>
<dbReference type="AlphaFoldDB" id="A0A178MGW9"/>
<dbReference type="CDD" id="cd03230">
    <property type="entry name" value="ABC_DR_subfamily_A"/>
    <property type="match status" value="1"/>
</dbReference>
<dbReference type="InterPro" id="IPR027417">
    <property type="entry name" value="P-loop_NTPase"/>
</dbReference>
<evidence type="ECO:0000256" key="2">
    <source>
        <dbReference type="ARBA" id="ARBA00022448"/>
    </source>
</evidence>
<dbReference type="PANTHER" id="PTHR42711:SF5">
    <property type="entry name" value="ABC TRANSPORTER ATP-BINDING PROTEIN NATA"/>
    <property type="match status" value="1"/>
</dbReference>
<keyword evidence="5" id="KW-0067">ATP-binding</keyword>
<keyword evidence="4" id="KW-0547">Nucleotide-binding</keyword>